<organism evidence="1 2">
    <name type="scientific">Polycladomyces subterraneus</name>
    <dbReference type="NCBI Taxonomy" id="1016997"/>
    <lineage>
        <taxon>Bacteria</taxon>
        <taxon>Bacillati</taxon>
        <taxon>Bacillota</taxon>
        <taxon>Bacilli</taxon>
        <taxon>Bacillales</taxon>
        <taxon>Thermoactinomycetaceae</taxon>
        <taxon>Polycladomyces</taxon>
    </lineage>
</organism>
<dbReference type="EMBL" id="JANRHH010000006">
    <property type="protein sequence ID" value="MDN4592479.1"/>
    <property type="molecule type" value="Genomic_DNA"/>
</dbReference>
<accession>A0ABT8II73</accession>
<protein>
    <recommendedName>
        <fullName evidence="3">SLC26A/SulP transporter domain-containing protein</fullName>
    </recommendedName>
</protein>
<keyword evidence="2" id="KW-1185">Reference proteome</keyword>
<evidence type="ECO:0008006" key="3">
    <source>
        <dbReference type="Google" id="ProtNLM"/>
    </source>
</evidence>
<evidence type="ECO:0000313" key="2">
    <source>
        <dbReference type="Proteomes" id="UP001174196"/>
    </source>
</evidence>
<dbReference type="RefSeq" id="WP_301237218.1">
    <property type="nucleotide sequence ID" value="NZ_JANRHH010000006.1"/>
</dbReference>
<dbReference type="Proteomes" id="UP001174196">
    <property type="component" value="Unassembled WGS sequence"/>
</dbReference>
<name>A0ABT8II73_9BACL</name>
<sequence>MMAGDPISLNLVKQGNLSAAIMTSLARAISFIPLVATTDHTALTTI</sequence>
<gene>
    <name evidence="1" type="ORF">NWF35_00830</name>
</gene>
<comment type="caution">
    <text evidence="1">The sequence shown here is derived from an EMBL/GenBank/DDBJ whole genome shotgun (WGS) entry which is preliminary data.</text>
</comment>
<proteinExistence type="predicted"/>
<reference evidence="1" key="1">
    <citation type="submission" date="2022-08" db="EMBL/GenBank/DDBJ databases">
        <title>Polycladomyces zharkentsis sp. nov., a novel thermophilic CMC and starch-degrading bacterium isolated from a geothermal spring in Kazakhstan.</title>
        <authorList>
            <person name="Mashzhan A."/>
            <person name="Kistaubaeva A."/>
            <person name="Javier-Lopez R."/>
            <person name="Birkeland N.-K."/>
        </authorList>
    </citation>
    <scope>NUCLEOTIDE SEQUENCE</scope>
    <source>
        <strain evidence="1">KSR 13</strain>
    </source>
</reference>
<dbReference type="Pfam" id="PF10797">
    <property type="entry name" value="YhfT"/>
    <property type="match status" value="1"/>
</dbReference>
<dbReference type="InterPro" id="IPR019733">
    <property type="entry name" value="Uncharacterised_YhfT"/>
</dbReference>
<evidence type="ECO:0000313" key="1">
    <source>
        <dbReference type="EMBL" id="MDN4592479.1"/>
    </source>
</evidence>